<dbReference type="Proteomes" id="UP000063953">
    <property type="component" value="Chromosome"/>
</dbReference>
<keyword evidence="11" id="KW-1185">Reference proteome</keyword>
<evidence type="ECO:0000259" key="8">
    <source>
        <dbReference type="PROSITE" id="PS51007"/>
    </source>
</evidence>
<feature type="signal peptide" evidence="7">
    <location>
        <begin position="1"/>
        <end position="23"/>
    </location>
</feature>
<dbReference type="RefSeq" id="WP_053099629.1">
    <property type="nucleotide sequence ID" value="NZ_CP012358.1"/>
</dbReference>
<evidence type="ECO:0000313" key="9">
    <source>
        <dbReference type="EMBL" id="AKX58719.1"/>
    </source>
</evidence>
<evidence type="ECO:0000313" key="10">
    <source>
        <dbReference type="EMBL" id="MDM1696144.1"/>
    </source>
</evidence>
<dbReference type="KEGG" id="pbb:AKN87_03435"/>
<feature type="domain" description="Cytochrome c" evidence="8">
    <location>
        <begin position="34"/>
        <end position="114"/>
    </location>
</feature>
<organism evidence="9 11">
    <name type="scientific">Thiopseudomonas alkaliphila</name>
    <dbReference type="NCBI Taxonomy" id="1697053"/>
    <lineage>
        <taxon>Bacteria</taxon>
        <taxon>Pseudomonadati</taxon>
        <taxon>Pseudomonadota</taxon>
        <taxon>Gammaproteobacteria</taxon>
        <taxon>Pseudomonadales</taxon>
        <taxon>Pseudomonadaceae</taxon>
        <taxon>Thiopseudomonas</taxon>
    </lineage>
</organism>
<keyword evidence="1" id="KW-0813">Transport</keyword>
<accession>A0A0K1XBU5</accession>
<keyword evidence="7" id="KW-0732">Signal</keyword>
<dbReference type="GO" id="GO:0020037">
    <property type="term" value="F:heme binding"/>
    <property type="evidence" value="ECO:0007669"/>
    <property type="project" value="InterPro"/>
</dbReference>
<evidence type="ECO:0000313" key="11">
    <source>
        <dbReference type="Proteomes" id="UP000063953"/>
    </source>
</evidence>
<dbReference type="InterPro" id="IPR008168">
    <property type="entry name" value="Cyt_C_IC"/>
</dbReference>
<evidence type="ECO:0000256" key="7">
    <source>
        <dbReference type="SAM" id="SignalP"/>
    </source>
</evidence>
<reference evidence="10" key="3">
    <citation type="journal article" date="2022" name="Sci. Total Environ.">
        <title>Prevalence, transmission, and molecular epidemiology of tet(X)-positive bacteria among humans, animals, and environmental niches in China: An epidemiological, and genomic-based study.</title>
        <authorList>
            <person name="Dong N."/>
            <person name="Zeng Y."/>
            <person name="Cai C."/>
            <person name="Sun C."/>
            <person name="Lu J."/>
            <person name="Liu C."/>
            <person name="Zhou H."/>
            <person name="Sun Q."/>
            <person name="Shu L."/>
            <person name="Wang H."/>
            <person name="Wang Y."/>
            <person name="Wang S."/>
            <person name="Wu C."/>
            <person name="Chan E.W."/>
            <person name="Chen G."/>
            <person name="Shen Z."/>
            <person name="Chen S."/>
            <person name="Zhang R."/>
        </authorList>
    </citation>
    <scope>NUCLEOTIDE SEQUENCE</scope>
    <source>
        <strain evidence="10">DF46-2-2</strain>
    </source>
</reference>
<feature type="chain" id="PRO_5005472114" evidence="7">
    <location>
        <begin position="24"/>
        <end position="134"/>
    </location>
</feature>
<dbReference type="EMBL" id="JACANB010000003">
    <property type="protein sequence ID" value="MDM1696144.1"/>
    <property type="molecule type" value="Genomic_DNA"/>
</dbReference>
<keyword evidence="4" id="KW-0249">Electron transport</keyword>
<sequence length="134" mass="14245">MKKFVSLALTFSLSSVFSMAAMAGTPTVSESGNFEQRSGEDIFNSICQGCHMEQGKGANTGAGFYPALAGNPSLTAPAYPIFVLLNGLGGMPSFKEYLSDEQILEVVNYIRSDKLGNSFPTQATMDDVKALSGR</sequence>
<dbReference type="OrthoDB" id="5523448at2"/>
<keyword evidence="2 6" id="KW-0349">Heme</keyword>
<dbReference type="GO" id="GO:0005506">
    <property type="term" value="F:iron ion binding"/>
    <property type="evidence" value="ECO:0007669"/>
    <property type="project" value="InterPro"/>
</dbReference>
<dbReference type="PANTHER" id="PTHR35008">
    <property type="entry name" value="BLL4482 PROTEIN-RELATED"/>
    <property type="match status" value="1"/>
</dbReference>
<protein>
    <submittedName>
        <fullName evidence="10">Cytochrome c</fullName>
    </submittedName>
</protein>
<dbReference type="SUPFAM" id="SSF46626">
    <property type="entry name" value="Cytochrome c"/>
    <property type="match status" value="1"/>
</dbReference>
<dbReference type="GO" id="GO:0009055">
    <property type="term" value="F:electron transfer activity"/>
    <property type="evidence" value="ECO:0007669"/>
    <property type="project" value="InterPro"/>
</dbReference>
<keyword evidence="5 6" id="KW-0408">Iron</keyword>
<reference evidence="9 11" key="1">
    <citation type="journal article" date="2015" name="Genome Announc.">
        <title>Genome Sequences of Oblitimonas alkaliphila gen. nov. sp. nov. (Proposed), a Novel Bacterium of the Pseudomonadaceae Family.</title>
        <authorList>
            <person name="Lauer A.C."/>
            <person name="Nicholson A.C."/>
            <person name="Humrighouse B.W."/>
            <person name="Emery B."/>
            <person name="Drobish A."/>
            <person name="Juieng P."/>
            <person name="Loparev V."/>
            <person name="McQuiston J.R."/>
        </authorList>
    </citation>
    <scope>NUCLEOTIDE SEQUENCE [LARGE SCALE GENOMIC DNA]</scope>
    <source>
        <strain evidence="9 11">E5571</strain>
    </source>
</reference>
<gene>
    <name evidence="9" type="ORF">AKN88_01315</name>
    <name evidence="10" type="ORF">HX099_05635</name>
</gene>
<dbReference type="Pfam" id="PF13442">
    <property type="entry name" value="Cytochrome_CBB3"/>
    <property type="match status" value="1"/>
</dbReference>
<keyword evidence="3 6" id="KW-0479">Metal-binding</keyword>
<evidence type="ECO:0000256" key="1">
    <source>
        <dbReference type="ARBA" id="ARBA00022448"/>
    </source>
</evidence>
<dbReference type="STRING" id="1697053.AKN87_03435"/>
<dbReference type="AlphaFoldDB" id="A0A0K1XBU5"/>
<evidence type="ECO:0000256" key="4">
    <source>
        <dbReference type="ARBA" id="ARBA00022982"/>
    </source>
</evidence>
<evidence type="ECO:0000256" key="6">
    <source>
        <dbReference type="PROSITE-ProRule" id="PRU00433"/>
    </source>
</evidence>
<dbReference type="GeneID" id="93983316"/>
<proteinExistence type="predicted"/>
<evidence type="ECO:0000256" key="2">
    <source>
        <dbReference type="ARBA" id="ARBA00022617"/>
    </source>
</evidence>
<dbReference type="InterPro" id="IPR036909">
    <property type="entry name" value="Cyt_c-like_dom_sf"/>
</dbReference>
<dbReference type="Proteomes" id="UP001173465">
    <property type="component" value="Unassembled WGS sequence"/>
</dbReference>
<dbReference type="PRINTS" id="PR00605">
    <property type="entry name" value="CYTCHROMECIC"/>
</dbReference>
<evidence type="ECO:0000256" key="3">
    <source>
        <dbReference type="ARBA" id="ARBA00022723"/>
    </source>
</evidence>
<evidence type="ECO:0000256" key="5">
    <source>
        <dbReference type="ARBA" id="ARBA00023004"/>
    </source>
</evidence>
<dbReference type="EMBL" id="CP012365">
    <property type="protein sequence ID" value="AKX58719.1"/>
    <property type="molecule type" value="Genomic_DNA"/>
</dbReference>
<dbReference type="Gene3D" id="1.10.760.10">
    <property type="entry name" value="Cytochrome c-like domain"/>
    <property type="match status" value="1"/>
</dbReference>
<reference evidence="10" key="2">
    <citation type="submission" date="2020-06" db="EMBL/GenBank/DDBJ databases">
        <authorList>
            <person name="Dong N."/>
        </authorList>
    </citation>
    <scope>NUCLEOTIDE SEQUENCE</scope>
    <source>
        <strain evidence="10">DF46-2-2</strain>
    </source>
</reference>
<name>A0A0K1XBU5_9GAMM</name>
<dbReference type="InterPro" id="IPR009056">
    <property type="entry name" value="Cyt_c-like_dom"/>
</dbReference>
<dbReference type="InterPro" id="IPR051459">
    <property type="entry name" value="Cytochrome_c-type_DH"/>
</dbReference>
<dbReference type="PROSITE" id="PS51007">
    <property type="entry name" value="CYTC"/>
    <property type="match status" value="1"/>
</dbReference>
<dbReference type="PANTHER" id="PTHR35008:SF9">
    <property type="entry name" value="CYTOCHROME C DOMAIN-CONTAINING PROTEIN"/>
    <property type="match status" value="1"/>
</dbReference>